<dbReference type="PANTHER" id="PTHR37423:SF2">
    <property type="entry name" value="MEMBRANE-BOUND LYTIC MUREIN TRANSGLYCOSYLASE C"/>
    <property type="match status" value="1"/>
</dbReference>
<dbReference type="SUPFAM" id="SSF53955">
    <property type="entry name" value="Lysozyme-like"/>
    <property type="match status" value="1"/>
</dbReference>
<dbReference type="Proteomes" id="UP000032668">
    <property type="component" value="Unassembled WGS sequence"/>
</dbReference>
<feature type="domain" description="Transglycosylase SLT" evidence="3">
    <location>
        <begin position="3"/>
        <end position="97"/>
    </location>
</feature>
<protein>
    <submittedName>
        <fullName evidence="5">Murein transglycosylase</fullName>
    </submittedName>
</protein>
<comment type="similarity">
    <text evidence="1">Belongs to the transglycosylase Slt family.</text>
</comment>
<dbReference type="AlphaFoldDB" id="A0A0D6PAP1"/>
<evidence type="ECO:0000256" key="2">
    <source>
        <dbReference type="ARBA" id="ARBA00009387"/>
    </source>
</evidence>
<keyword evidence="6" id="KW-1185">Reference proteome</keyword>
<organism evidence="5 6">
    <name type="scientific">Acidocella aminolytica 101 = DSM 11237</name>
    <dbReference type="NCBI Taxonomy" id="1120923"/>
    <lineage>
        <taxon>Bacteria</taxon>
        <taxon>Pseudomonadati</taxon>
        <taxon>Pseudomonadota</taxon>
        <taxon>Alphaproteobacteria</taxon>
        <taxon>Acetobacterales</taxon>
        <taxon>Acidocellaceae</taxon>
        <taxon>Acidocella</taxon>
    </lineage>
</organism>
<dbReference type="InterPro" id="IPR008258">
    <property type="entry name" value="Transglycosylase_SLT_dom_1"/>
</dbReference>
<comment type="similarity">
    <text evidence="2">Belongs to the virb1 family.</text>
</comment>
<dbReference type="InterPro" id="IPR007730">
    <property type="entry name" value="SPOR-like_dom"/>
</dbReference>
<feature type="domain" description="SPOR" evidence="4">
    <location>
        <begin position="294"/>
        <end position="369"/>
    </location>
</feature>
<accession>A0A0D6PAP1</accession>
<name>A0A0D6PAP1_9PROT</name>
<dbReference type="Pfam" id="PF05036">
    <property type="entry name" value="SPOR"/>
    <property type="match status" value="1"/>
</dbReference>
<dbReference type="Gene3D" id="1.10.530.10">
    <property type="match status" value="1"/>
</dbReference>
<dbReference type="EMBL" id="BANC01000009">
    <property type="protein sequence ID" value="GAN78820.1"/>
    <property type="molecule type" value="Genomic_DNA"/>
</dbReference>
<dbReference type="PANTHER" id="PTHR37423">
    <property type="entry name" value="SOLUBLE LYTIC MUREIN TRANSGLYCOSYLASE-RELATED"/>
    <property type="match status" value="1"/>
</dbReference>
<dbReference type="InterPro" id="IPR023346">
    <property type="entry name" value="Lysozyme-like_dom_sf"/>
</dbReference>
<proteinExistence type="inferred from homology"/>
<dbReference type="CDD" id="cd00254">
    <property type="entry name" value="LT-like"/>
    <property type="match status" value="1"/>
</dbReference>
<sequence length="378" mass="39661">MWIRQVMRVESGGHEYSGGHLIVSSAGAMGLMQLEPGTYQEMAERYGLGNDPFNPLDNIMAGAAYIHEMYQIYGSPGFLAAYNAGPGRLDSYINYHRPLPDETKNYVAMIAPNIDGYYPKHRSPADELALNTEPMGRDGGILPRGFTPEAPTPSQLSAPVEIASLAPAEEEQASAPVSVPVSSIMPQVAQIESARAQQAAAVQASSLPPAPPVQAPRAPALPVPPPAPVRMASAIYTPHSALPPPPPRQASMVLASNTLPVPPPAPSPHRFSIIPSAMAATPPREQVAFNSSGGSSWGIQVGAYDSSSNAKAALGMAELTGANILHKAQPVVMTIHTGGSTKYRARFVGLQHDEAVNACNRLSGGPTGCEVLSPDAQS</sequence>
<evidence type="ECO:0000313" key="5">
    <source>
        <dbReference type="EMBL" id="GAN78820.1"/>
    </source>
</evidence>
<dbReference type="GO" id="GO:0042834">
    <property type="term" value="F:peptidoglycan binding"/>
    <property type="evidence" value="ECO:0007669"/>
    <property type="project" value="InterPro"/>
</dbReference>
<evidence type="ECO:0000313" key="6">
    <source>
        <dbReference type="Proteomes" id="UP000032668"/>
    </source>
</evidence>
<dbReference type="STRING" id="1120923.SAMN02746095_01418"/>
<dbReference type="Pfam" id="PF01464">
    <property type="entry name" value="SLT"/>
    <property type="match status" value="1"/>
</dbReference>
<evidence type="ECO:0000256" key="1">
    <source>
        <dbReference type="ARBA" id="ARBA00007734"/>
    </source>
</evidence>
<gene>
    <name evidence="5" type="ORF">Aam_009_023</name>
</gene>
<comment type="caution">
    <text evidence="5">The sequence shown here is derived from an EMBL/GenBank/DDBJ whole genome shotgun (WGS) entry which is preliminary data.</text>
</comment>
<evidence type="ECO:0000259" key="3">
    <source>
        <dbReference type="Pfam" id="PF01464"/>
    </source>
</evidence>
<reference evidence="5 6" key="1">
    <citation type="submission" date="2012-11" db="EMBL/GenBank/DDBJ databases">
        <title>Whole genome sequence of Acidocella aminolytica 101 = DSM 11237.</title>
        <authorList>
            <person name="Azuma Y."/>
            <person name="Higashiura N."/>
            <person name="Hirakawa H."/>
            <person name="Matsushita K."/>
        </authorList>
    </citation>
    <scope>NUCLEOTIDE SEQUENCE [LARGE SCALE GENOMIC DNA]</scope>
    <source>
        <strain evidence="6">101 / DSM 11237</strain>
    </source>
</reference>
<evidence type="ECO:0000259" key="4">
    <source>
        <dbReference type="Pfam" id="PF05036"/>
    </source>
</evidence>